<dbReference type="Pfam" id="PF05239">
    <property type="entry name" value="PRC"/>
    <property type="match status" value="1"/>
</dbReference>
<proteinExistence type="predicted"/>
<feature type="domain" description="PRC-barrel" evidence="1">
    <location>
        <begin position="23"/>
        <end position="113"/>
    </location>
</feature>
<protein>
    <submittedName>
        <fullName evidence="2">Photosystem reaction center subunit H</fullName>
    </submittedName>
</protein>
<sequence>MKNKEKHLYNLDELSDYKVASGDADVRNWEVRDIDNRVIGKVDNLLVNKNAKRVVYLDVEVDETIIEANHDPYGHSENTEIREFVNKDGENHIIVPVGMVNIDTENENVLVNGIDHRTFAETKRYRKGDEINREYEVLVLDSYNRENLSSEQKACDDDSFYDRDEFDRKRYSNRK</sequence>
<dbReference type="InterPro" id="IPR011033">
    <property type="entry name" value="PRC_barrel-like_sf"/>
</dbReference>
<dbReference type="AlphaFoldDB" id="A0A5C6YMX8"/>
<evidence type="ECO:0000313" key="3">
    <source>
        <dbReference type="Proteomes" id="UP000321945"/>
    </source>
</evidence>
<keyword evidence="3" id="KW-1185">Reference proteome</keyword>
<dbReference type="GO" id="GO:0019684">
    <property type="term" value="P:photosynthesis, light reaction"/>
    <property type="evidence" value="ECO:0007669"/>
    <property type="project" value="InterPro"/>
</dbReference>
<evidence type="ECO:0000259" key="1">
    <source>
        <dbReference type="Pfam" id="PF05239"/>
    </source>
</evidence>
<dbReference type="SUPFAM" id="SSF50346">
    <property type="entry name" value="PRC-barrel domain"/>
    <property type="match status" value="1"/>
</dbReference>
<dbReference type="OrthoDB" id="1422173at2"/>
<dbReference type="Gene3D" id="3.90.50.10">
    <property type="entry name" value="Photosynthetic Reaction Center, subunit H, domain 2"/>
    <property type="match status" value="1"/>
</dbReference>
<dbReference type="RefSeq" id="WP_111816648.1">
    <property type="nucleotide sequence ID" value="NZ_CBCRZQ010000009.1"/>
</dbReference>
<dbReference type="Proteomes" id="UP000321945">
    <property type="component" value="Unassembled WGS sequence"/>
</dbReference>
<dbReference type="InterPro" id="IPR027275">
    <property type="entry name" value="PRC-brl_dom"/>
</dbReference>
<dbReference type="GO" id="GO:0030077">
    <property type="term" value="C:plasma membrane light-harvesting complex"/>
    <property type="evidence" value="ECO:0007669"/>
    <property type="project" value="InterPro"/>
</dbReference>
<dbReference type="EMBL" id="VORU01000010">
    <property type="protein sequence ID" value="TXD68560.1"/>
    <property type="molecule type" value="Genomic_DNA"/>
</dbReference>
<accession>A0A5C6YMX8</accession>
<dbReference type="InterPro" id="IPR014747">
    <property type="entry name" value="Bac_photo_RC_H_C"/>
</dbReference>
<gene>
    <name evidence="2" type="ORF">ESV24_11650</name>
</gene>
<comment type="caution">
    <text evidence="2">The sequence shown here is derived from an EMBL/GenBank/DDBJ whole genome shotgun (WGS) entry which is preliminary data.</text>
</comment>
<organism evidence="2 3">
    <name type="scientific">Aequorivita lipolytica</name>
    <dbReference type="NCBI Taxonomy" id="153267"/>
    <lineage>
        <taxon>Bacteria</taxon>
        <taxon>Pseudomonadati</taxon>
        <taxon>Bacteroidota</taxon>
        <taxon>Flavobacteriia</taxon>
        <taxon>Flavobacteriales</taxon>
        <taxon>Flavobacteriaceae</taxon>
        <taxon>Aequorivita</taxon>
    </lineage>
</organism>
<name>A0A5C6YMX8_9FLAO</name>
<reference evidence="2 3" key="1">
    <citation type="submission" date="2019-08" db="EMBL/GenBank/DDBJ databases">
        <title>Genome of Aequorivita lipolytica Y10-2 (type strain).</title>
        <authorList>
            <person name="Bowman J.P."/>
        </authorList>
    </citation>
    <scope>NUCLEOTIDE SEQUENCE [LARGE SCALE GENOMIC DNA]</scope>
    <source>
        <strain evidence="2 3">Y10-2</strain>
    </source>
</reference>
<evidence type="ECO:0000313" key="2">
    <source>
        <dbReference type="EMBL" id="TXD68560.1"/>
    </source>
</evidence>